<evidence type="ECO:0000313" key="10">
    <source>
        <dbReference type="Proteomes" id="UP000747542"/>
    </source>
</evidence>
<keyword evidence="10" id="KW-1185">Reference proteome</keyword>
<evidence type="ECO:0000313" key="9">
    <source>
        <dbReference type="EMBL" id="KAG7157424.1"/>
    </source>
</evidence>
<evidence type="ECO:0000256" key="1">
    <source>
        <dbReference type="ARBA" id="ARBA00004245"/>
    </source>
</evidence>
<evidence type="ECO:0000256" key="3">
    <source>
        <dbReference type="ARBA" id="ARBA00022741"/>
    </source>
</evidence>
<dbReference type="SMART" id="SM00129">
    <property type="entry name" value="KISc"/>
    <property type="match status" value="1"/>
</dbReference>
<feature type="binding site" evidence="7">
    <location>
        <begin position="103"/>
        <end position="110"/>
    </location>
    <ligand>
        <name>ATP</name>
        <dbReference type="ChEBI" id="CHEBI:30616"/>
    </ligand>
</feature>
<dbReference type="GO" id="GO:0005524">
    <property type="term" value="F:ATP binding"/>
    <property type="evidence" value="ECO:0007669"/>
    <property type="project" value="UniProtKB-UniRule"/>
</dbReference>
<dbReference type="GO" id="GO:0008017">
    <property type="term" value="F:microtubule binding"/>
    <property type="evidence" value="ECO:0007669"/>
    <property type="project" value="InterPro"/>
</dbReference>
<sequence length="494" mass="55370">PQGNIRVFCRVRPLIGDEIKHNGDSDFIHHLNVTDEQTLEVYKSGDVNGSTMSGLKGRGNGNFEFTYDRVFSPSGTQAEVFEEISQLAQSALDGYNVCVFAYGQTGSGKTFTMEGIHDNEELEGMIPRTVKHIFSTMKQLKDKGWTYKVEASFLEIYNETIRDLLASPKESKNLTYDIKLTDSKKNDTFVTNLKVTMRCLCAAWRSLWPECVLQRDFEGFEELEEEAVVHEIVSLGNSMGLEVDDDDVEELVEEHSKELSTEELLKLHKEQNETLKRSLTSEESGEDEDKEESCIIPAEDLKDAFFCWSKLSKLAEDYYPDVGSVQKAIRTLNLVDLAGSERLKESGSEGARLTETQNINKSLSNLGNVIMALGQKQSHIPYRNSKLTHLLQSSLGGNSKTLMFVNVSPLEMCFNETLNSLRFATKVNQCHIGTASKQVPLPKNEWIVVRPVGGAYIIHPPSCHQTPLQYTPVHRGMALKDDVFDASGTFVEIS</sequence>
<dbReference type="InterPro" id="IPR036961">
    <property type="entry name" value="Kinesin_motor_dom_sf"/>
</dbReference>
<dbReference type="GO" id="GO:0005874">
    <property type="term" value="C:microtubule"/>
    <property type="evidence" value="ECO:0007669"/>
    <property type="project" value="UniProtKB-KW"/>
</dbReference>
<dbReference type="InterPro" id="IPR001752">
    <property type="entry name" value="Kinesin_motor_dom"/>
</dbReference>
<dbReference type="EMBL" id="JAHLQT010037514">
    <property type="protein sequence ID" value="KAG7157424.1"/>
    <property type="molecule type" value="Genomic_DNA"/>
</dbReference>
<comment type="subcellular location">
    <subcellularLocation>
        <location evidence="1">Cytoplasm</location>
        <location evidence="1">Cytoskeleton</location>
    </subcellularLocation>
</comment>
<keyword evidence="5 7" id="KW-0505">Motor protein</keyword>
<evidence type="ECO:0000259" key="8">
    <source>
        <dbReference type="PROSITE" id="PS50067"/>
    </source>
</evidence>
<dbReference type="PRINTS" id="PR00380">
    <property type="entry name" value="KINESINHEAVY"/>
</dbReference>
<dbReference type="Pfam" id="PF00225">
    <property type="entry name" value="Kinesin"/>
    <property type="match status" value="1"/>
</dbReference>
<dbReference type="Pfam" id="PF16796">
    <property type="entry name" value="Microtub_bd"/>
    <property type="match status" value="1"/>
</dbReference>
<feature type="domain" description="Kinesin motor" evidence="8">
    <location>
        <begin position="4"/>
        <end position="430"/>
    </location>
</feature>
<dbReference type="PROSITE" id="PS50067">
    <property type="entry name" value="KINESIN_MOTOR_2"/>
    <property type="match status" value="1"/>
</dbReference>
<accession>A0A8J5JK79</accession>
<feature type="non-terminal residue" evidence="9">
    <location>
        <position position="1"/>
    </location>
</feature>
<evidence type="ECO:0000256" key="2">
    <source>
        <dbReference type="ARBA" id="ARBA00022701"/>
    </source>
</evidence>
<dbReference type="AlphaFoldDB" id="A0A8J5JK79"/>
<feature type="non-terminal residue" evidence="9">
    <location>
        <position position="494"/>
    </location>
</feature>
<comment type="caution">
    <text evidence="9">The sequence shown here is derived from an EMBL/GenBank/DDBJ whole genome shotgun (WGS) entry which is preliminary data.</text>
</comment>
<keyword evidence="6" id="KW-0963">Cytoplasm</keyword>
<evidence type="ECO:0000256" key="7">
    <source>
        <dbReference type="PROSITE-ProRule" id="PRU00283"/>
    </source>
</evidence>
<protein>
    <submittedName>
        <fullName evidence="9">Kinesin-like protein KIFC1-like 1</fullName>
    </submittedName>
</protein>
<gene>
    <name evidence="9" type="primary">Kifc1-L1</name>
    <name evidence="9" type="ORF">Hamer_G005855</name>
</gene>
<evidence type="ECO:0000256" key="4">
    <source>
        <dbReference type="ARBA" id="ARBA00022840"/>
    </source>
</evidence>
<dbReference type="Gene3D" id="3.40.850.10">
    <property type="entry name" value="Kinesin motor domain"/>
    <property type="match status" value="2"/>
</dbReference>
<keyword evidence="6" id="KW-0206">Cytoskeleton</keyword>
<dbReference type="InterPro" id="IPR027417">
    <property type="entry name" value="P-loop_NTPase"/>
</dbReference>
<keyword evidence="2" id="KW-0493">Microtubule</keyword>
<dbReference type="GO" id="GO:0007018">
    <property type="term" value="P:microtubule-based movement"/>
    <property type="evidence" value="ECO:0007669"/>
    <property type="project" value="InterPro"/>
</dbReference>
<dbReference type="SUPFAM" id="SSF52540">
    <property type="entry name" value="P-loop containing nucleoside triphosphate hydrolases"/>
    <property type="match status" value="1"/>
</dbReference>
<dbReference type="PANTHER" id="PTHR47972">
    <property type="entry name" value="KINESIN-LIKE PROTEIN KLP-3"/>
    <property type="match status" value="1"/>
</dbReference>
<keyword evidence="3 7" id="KW-0547">Nucleotide-binding</keyword>
<name>A0A8J5JK79_HOMAM</name>
<proteinExistence type="inferred from homology"/>
<dbReference type="PANTHER" id="PTHR47972:SF45">
    <property type="entry name" value="PROTEIN CLARET SEGREGATIONAL"/>
    <property type="match status" value="1"/>
</dbReference>
<dbReference type="InterPro" id="IPR031852">
    <property type="entry name" value="Vik1/Cik1_MT-bd"/>
</dbReference>
<reference evidence="9" key="1">
    <citation type="journal article" date="2021" name="Sci. Adv.">
        <title>The American lobster genome reveals insights on longevity, neural, and immune adaptations.</title>
        <authorList>
            <person name="Polinski J.M."/>
            <person name="Zimin A.V."/>
            <person name="Clark K.F."/>
            <person name="Kohn A.B."/>
            <person name="Sadowski N."/>
            <person name="Timp W."/>
            <person name="Ptitsyn A."/>
            <person name="Khanna P."/>
            <person name="Romanova D.Y."/>
            <person name="Williams P."/>
            <person name="Greenwood S.J."/>
            <person name="Moroz L.L."/>
            <person name="Walt D.R."/>
            <person name="Bodnar A.G."/>
        </authorList>
    </citation>
    <scope>NUCLEOTIDE SEQUENCE</scope>
    <source>
        <strain evidence="9">GMGI-L3</strain>
    </source>
</reference>
<evidence type="ECO:0000256" key="6">
    <source>
        <dbReference type="ARBA" id="ARBA00023212"/>
    </source>
</evidence>
<evidence type="ECO:0000256" key="5">
    <source>
        <dbReference type="ARBA" id="ARBA00023175"/>
    </source>
</evidence>
<keyword evidence="4 7" id="KW-0067">ATP-binding</keyword>
<organism evidence="9 10">
    <name type="scientific">Homarus americanus</name>
    <name type="common">American lobster</name>
    <dbReference type="NCBI Taxonomy" id="6706"/>
    <lineage>
        <taxon>Eukaryota</taxon>
        <taxon>Metazoa</taxon>
        <taxon>Ecdysozoa</taxon>
        <taxon>Arthropoda</taxon>
        <taxon>Crustacea</taxon>
        <taxon>Multicrustacea</taxon>
        <taxon>Malacostraca</taxon>
        <taxon>Eumalacostraca</taxon>
        <taxon>Eucarida</taxon>
        <taxon>Decapoda</taxon>
        <taxon>Pleocyemata</taxon>
        <taxon>Astacidea</taxon>
        <taxon>Nephropoidea</taxon>
        <taxon>Nephropidae</taxon>
        <taxon>Homarus</taxon>
    </lineage>
</organism>
<dbReference type="InterPro" id="IPR027640">
    <property type="entry name" value="Kinesin-like_fam"/>
</dbReference>
<comment type="similarity">
    <text evidence="7">Belongs to the TRAFAC class myosin-kinesin ATPase superfamily. Kinesin family.</text>
</comment>
<dbReference type="Proteomes" id="UP000747542">
    <property type="component" value="Unassembled WGS sequence"/>
</dbReference>
<dbReference type="GO" id="GO:0003777">
    <property type="term" value="F:microtubule motor activity"/>
    <property type="evidence" value="ECO:0007669"/>
    <property type="project" value="InterPro"/>
</dbReference>